<dbReference type="InterPro" id="IPR036623">
    <property type="entry name" value="Hemimethylated_DNA-bd_sf"/>
</dbReference>
<dbReference type="Pfam" id="PF08755">
    <property type="entry name" value="YccV-like"/>
    <property type="match status" value="1"/>
</dbReference>
<comment type="caution">
    <text evidence="2">The sequence shown here is derived from an EMBL/GenBank/DDBJ whole genome shotgun (WGS) entry which is preliminary data.</text>
</comment>
<dbReference type="InterPro" id="IPR036047">
    <property type="entry name" value="F-box-like_dom_sf"/>
</dbReference>
<accession>A0AAN6ERB8</accession>
<dbReference type="Gene3D" id="1.20.1280.50">
    <property type="match status" value="1"/>
</dbReference>
<sequence>MGTHLAELPDEVLQTILHYLPPVSTVALQKTCRRFANVANEPVIWKAYCQREFRWWDSAHDIEARFEDAATTDWKGLYAHRHLAAAATRHGINKIITEEVGRLDVLKEILDEGYDAKDTLFDMFWNASSSENHLAQKYWCHATLGCLHRLVAAEEWAQMDAEPDPRNDQYERPLAALDMFIIDERAEGDIDDVIARLDSYAASVHAAHPDIDDMTPRQKAMAVAAHLLEKKWVGIHDDRDYHSLDHMWLGVALFSSNRNSVPLISAVIYCYVARQFGLHAAPCSYPFHVHALVHPPDGIDLDGNPLPEGYQSGDDNDFHTIGTDDYPLTNLYMDPFRSAEPVPLERLQTQLQFISPHSTSDQVASYLSAAPPRSLLTRTAHNILAAPSHYAGAPLHPIDRHRATYAALLSLVMVPATHMSATHIRQHLSVLTSHFLEYFDLDVHLFETYILPRASVLPDARAYRNLLYQLKDSDHESRPAKYRSDPRNFVVRYCVGQIFRHRRRGYLAVIYGWDPYCRMQEQWIHMNQVDRLPNGRHQPFYNVLVEDESTRYVAEENIVLLQRHEIQEDNIIDAFPIEIGKWFKRFDAQSGMFVSNVRDEYPED</sequence>
<dbReference type="SMART" id="SM00256">
    <property type="entry name" value="FBOX"/>
    <property type="match status" value="1"/>
</dbReference>
<dbReference type="InterPro" id="IPR011722">
    <property type="entry name" value="Hemimethylated_DNA-bd_dom"/>
</dbReference>
<proteinExistence type="predicted"/>
<reference evidence="2" key="1">
    <citation type="submission" date="2023-01" db="EMBL/GenBank/DDBJ databases">
        <title>Exophiala dermititidis isolated from Cystic Fibrosis Patient.</title>
        <authorList>
            <person name="Kurbessoian T."/>
            <person name="Crocker A."/>
            <person name="Murante D."/>
            <person name="Hogan D.A."/>
            <person name="Stajich J.E."/>
        </authorList>
    </citation>
    <scope>NUCLEOTIDE SEQUENCE</scope>
    <source>
        <strain evidence="2">Ex8</strain>
    </source>
</reference>
<dbReference type="GO" id="GO:0003677">
    <property type="term" value="F:DNA binding"/>
    <property type="evidence" value="ECO:0007669"/>
    <property type="project" value="InterPro"/>
</dbReference>
<dbReference type="Pfam" id="PF13369">
    <property type="entry name" value="Transglut_core2"/>
    <property type="match status" value="1"/>
</dbReference>
<evidence type="ECO:0000313" key="2">
    <source>
        <dbReference type="EMBL" id="KAJ8989364.1"/>
    </source>
</evidence>
<dbReference type="SMART" id="SM00992">
    <property type="entry name" value="YccV-like"/>
    <property type="match status" value="1"/>
</dbReference>
<dbReference type="SUPFAM" id="SSF81383">
    <property type="entry name" value="F-box domain"/>
    <property type="match status" value="1"/>
</dbReference>
<dbReference type="Gene3D" id="2.30.30.390">
    <property type="entry name" value="Hemimethylated DNA-binding domain"/>
    <property type="match status" value="1"/>
</dbReference>
<dbReference type="AlphaFoldDB" id="A0AAN6ERB8"/>
<name>A0AAN6ERB8_EXODE</name>
<dbReference type="PANTHER" id="PTHR31350:SF27">
    <property type="entry name" value="HEMIMETHYLATED DNA-BINDING DOMAIN-CONTAINING PROTEIN"/>
    <property type="match status" value="1"/>
</dbReference>
<dbReference type="PROSITE" id="PS50181">
    <property type="entry name" value="FBOX"/>
    <property type="match status" value="1"/>
</dbReference>
<dbReference type="Proteomes" id="UP001161757">
    <property type="component" value="Unassembled WGS sequence"/>
</dbReference>
<dbReference type="SUPFAM" id="SSF141255">
    <property type="entry name" value="YccV-like"/>
    <property type="match status" value="1"/>
</dbReference>
<protein>
    <recommendedName>
        <fullName evidence="1">F-box domain-containing protein</fullName>
    </recommendedName>
</protein>
<dbReference type="InterPro" id="IPR001810">
    <property type="entry name" value="F-box_dom"/>
</dbReference>
<gene>
    <name evidence="2" type="ORF">HRR80_006603</name>
</gene>
<organism evidence="2 3">
    <name type="scientific">Exophiala dermatitidis</name>
    <name type="common">Black yeast-like fungus</name>
    <name type="synonym">Wangiella dermatitidis</name>
    <dbReference type="NCBI Taxonomy" id="5970"/>
    <lineage>
        <taxon>Eukaryota</taxon>
        <taxon>Fungi</taxon>
        <taxon>Dikarya</taxon>
        <taxon>Ascomycota</taxon>
        <taxon>Pezizomycotina</taxon>
        <taxon>Eurotiomycetes</taxon>
        <taxon>Chaetothyriomycetidae</taxon>
        <taxon>Chaetothyriales</taxon>
        <taxon>Herpotrichiellaceae</taxon>
        <taxon>Exophiala</taxon>
    </lineage>
</organism>
<dbReference type="InterPro" id="IPR032698">
    <property type="entry name" value="SirB1_N"/>
</dbReference>
<dbReference type="NCBIfam" id="TIGR02097">
    <property type="entry name" value="yccV"/>
    <property type="match status" value="1"/>
</dbReference>
<dbReference type="EMBL" id="JAJGCB010000014">
    <property type="protein sequence ID" value="KAJ8989364.1"/>
    <property type="molecule type" value="Genomic_DNA"/>
</dbReference>
<evidence type="ECO:0000259" key="1">
    <source>
        <dbReference type="PROSITE" id="PS50181"/>
    </source>
</evidence>
<dbReference type="Pfam" id="PF12937">
    <property type="entry name" value="F-box-like"/>
    <property type="match status" value="1"/>
</dbReference>
<feature type="domain" description="F-box" evidence="1">
    <location>
        <begin position="2"/>
        <end position="48"/>
    </location>
</feature>
<dbReference type="PANTHER" id="PTHR31350">
    <property type="entry name" value="SI:DKEY-261L7.2"/>
    <property type="match status" value="1"/>
</dbReference>
<evidence type="ECO:0000313" key="3">
    <source>
        <dbReference type="Proteomes" id="UP001161757"/>
    </source>
</evidence>